<name>A0A0R2G9D5_9LACO</name>
<dbReference type="RefSeq" id="WP_057768772.1">
    <property type="nucleotide sequence ID" value="NZ_JQAT01000001.1"/>
</dbReference>
<organism evidence="2 3">
    <name type="scientific">Lactobacillus selangorensis</name>
    <dbReference type="NCBI Taxonomy" id="81857"/>
    <lineage>
        <taxon>Bacteria</taxon>
        <taxon>Bacillati</taxon>
        <taxon>Bacillota</taxon>
        <taxon>Bacilli</taxon>
        <taxon>Lactobacillales</taxon>
        <taxon>Lactobacillaceae</taxon>
        <taxon>Lactobacillus</taxon>
    </lineage>
</organism>
<protein>
    <submittedName>
        <fullName evidence="2">Uncharacterized protein</fullName>
    </submittedName>
</protein>
<dbReference type="Proteomes" id="UP000051751">
    <property type="component" value="Unassembled WGS sequence"/>
</dbReference>
<evidence type="ECO:0000313" key="2">
    <source>
        <dbReference type="EMBL" id="KRN34183.1"/>
    </source>
</evidence>
<dbReference type="PATRIC" id="fig|81857.3.peg.176"/>
<gene>
    <name evidence="1" type="ORF">IV38_GL000170</name>
    <name evidence="2" type="ORF">IV40_GL000499</name>
</gene>
<accession>A0A0R2G9D5</accession>
<sequence length="218" mass="24574">MSKKASKEKQSKQANDDQEGVDWYAATAVYGDIMRDFPTLRNFLGRLKVYNDATCVDLLAMAGSLHMRINYSADLKTDFMIHPQKAVGEDTQMVEASLIITDSHVTYPEQAWIVGKGFASFILKTVDYVSDFSEDDKTMQKWTVESLAAALLLPEDMVRHDTELAMKHNKAFLKVIDKANVHQLFNSPHISVITATAARLANVPEWLMRQRIDAVYNG</sequence>
<dbReference type="AlphaFoldDB" id="A0A0R2G9D5"/>
<evidence type="ECO:0000313" key="3">
    <source>
        <dbReference type="Proteomes" id="UP000051645"/>
    </source>
</evidence>
<dbReference type="OrthoDB" id="2292604at2"/>
<comment type="caution">
    <text evidence="2">The sequence shown here is derived from an EMBL/GenBank/DDBJ whole genome shotgun (WGS) entry which is preliminary data.</text>
</comment>
<evidence type="ECO:0000313" key="1">
    <source>
        <dbReference type="EMBL" id="KRN29288.1"/>
    </source>
</evidence>
<reference evidence="3 4" key="1">
    <citation type="journal article" date="2015" name="Genome Announc.">
        <title>Expanding the biotechnology potential of lactobacilli through comparative genomics of 213 strains and associated genera.</title>
        <authorList>
            <person name="Sun Z."/>
            <person name="Harris H.M."/>
            <person name="McCann A."/>
            <person name="Guo C."/>
            <person name="Argimon S."/>
            <person name="Zhang W."/>
            <person name="Yang X."/>
            <person name="Jeffery I.B."/>
            <person name="Cooney J.C."/>
            <person name="Kagawa T.F."/>
            <person name="Liu W."/>
            <person name="Song Y."/>
            <person name="Salvetti E."/>
            <person name="Wrobel A."/>
            <person name="Rasinkangas P."/>
            <person name="Parkhill J."/>
            <person name="Rea M.C."/>
            <person name="O'Sullivan O."/>
            <person name="Ritari J."/>
            <person name="Douillard F.P."/>
            <person name="Paul Ross R."/>
            <person name="Yang R."/>
            <person name="Briner A.E."/>
            <person name="Felis G.E."/>
            <person name="de Vos W.M."/>
            <person name="Barrangou R."/>
            <person name="Klaenhammer T.R."/>
            <person name="Caufield P.W."/>
            <person name="Cui Y."/>
            <person name="Zhang H."/>
            <person name="O'Toole P.W."/>
        </authorList>
    </citation>
    <scope>NUCLEOTIDE SEQUENCE [LARGE SCALE GENOMIC DNA]</scope>
    <source>
        <strain evidence="1 4">ATCC BAA-66</strain>
        <strain evidence="2 3">DSM 13344</strain>
    </source>
</reference>
<proteinExistence type="predicted"/>
<evidence type="ECO:0000313" key="4">
    <source>
        <dbReference type="Proteomes" id="UP000051751"/>
    </source>
</evidence>
<dbReference type="EMBL" id="JQAZ01000001">
    <property type="protein sequence ID" value="KRN34183.1"/>
    <property type="molecule type" value="Genomic_DNA"/>
</dbReference>
<dbReference type="EMBL" id="JQAT01000001">
    <property type="protein sequence ID" value="KRN29288.1"/>
    <property type="molecule type" value="Genomic_DNA"/>
</dbReference>
<keyword evidence="3" id="KW-1185">Reference proteome</keyword>
<dbReference type="Proteomes" id="UP000051645">
    <property type="component" value="Unassembled WGS sequence"/>
</dbReference>